<accession>A0A369NXM1</accession>
<dbReference type="EMBL" id="PPUT01000045">
    <property type="protein sequence ID" value="RDC41293.1"/>
    <property type="molecule type" value="Genomic_DNA"/>
</dbReference>
<dbReference type="RefSeq" id="WP_114549741.1">
    <property type="nucleotide sequence ID" value="NZ_PPUT01000045.1"/>
</dbReference>
<comment type="caution">
    <text evidence="1">The sequence shown here is derived from an EMBL/GenBank/DDBJ whole genome shotgun (WGS) entry which is preliminary data.</text>
</comment>
<reference evidence="1 2" key="1">
    <citation type="journal article" date="2018" name="Elife">
        <title>Discovery and characterization of a prevalent human gut bacterial enzyme sufficient for the inactivation of a family of plant toxins.</title>
        <authorList>
            <person name="Koppel N."/>
            <person name="Bisanz J.E."/>
            <person name="Pandelia M.E."/>
            <person name="Turnbaugh P.J."/>
            <person name="Balskus E.P."/>
        </authorList>
    </citation>
    <scope>NUCLEOTIDE SEQUENCE [LARGE SCALE GENOMIC DNA]</scope>
    <source>
        <strain evidence="1 2">OB21 GAM 11</strain>
    </source>
</reference>
<evidence type="ECO:0000313" key="2">
    <source>
        <dbReference type="Proteomes" id="UP000253805"/>
    </source>
</evidence>
<gene>
    <name evidence="1" type="ORF">C1850_11225</name>
</gene>
<dbReference type="Proteomes" id="UP000253805">
    <property type="component" value="Unassembled WGS sequence"/>
</dbReference>
<protein>
    <submittedName>
        <fullName evidence="1">Uncharacterized protein</fullName>
    </submittedName>
</protein>
<dbReference type="AlphaFoldDB" id="A0A369NXM1"/>
<evidence type="ECO:0000313" key="1">
    <source>
        <dbReference type="EMBL" id="RDC41293.1"/>
    </source>
</evidence>
<sequence length="83" mass="9289">MAWNRKGVTYVVTPDPQYEVDGDLLIDPPVSGKPMDGFRFNDLAAAAEIARTTEGCVVSIFQETKTLHGGYMARLLWQEVRDE</sequence>
<proteinExistence type="predicted"/>
<organism evidence="1 2">
    <name type="scientific">Adlercreutzia equolifaciens subsp. celatus</name>
    <dbReference type="NCBI Taxonomy" id="394340"/>
    <lineage>
        <taxon>Bacteria</taxon>
        <taxon>Bacillati</taxon>
        <taxon>Actinomycetota</taxon>
        <taxon>Coriobacteriia</taxon>
        <taxon>Eggerthellales</taxon>
        <taxon>Eggerthellaceae</taxon>
        <taxon>Adlercreutzia</taxon>
    </lineage>
</organism>
<name>A0A369NXM1_9ACTN</name>